<dbReference type="AlphaFoldDB" id="A0AA42KIZ7"/>
<protein>
    <submittedName>
        <fullName evidence="1">Uncharacterized protein</fullName>
    </submittedName>
</protein>
<comment type="caution">
    <text evidence="1">The sequence shown here is derived from an EMBL/GenBank/DDBJ whole genome shotgun (WGS) entry which is preliminary data.</text>
</comment>
<evidence type="ECO:0000313" key="1">
    <source>
        <dbReference type="EMBL" id="MDH0123128.1"/>
    </source>
</evidence>
<sequence>MNQKRFPQTFPPPAWIHNQILNESTIPALHKCDRPMGLIENQNGQLGIVLIIGYQPIVPVVETGNRTATTGIGTNQQIMGGACIFVRERGYADIGWPCRLAWLFVHRQFQMEIWQPHSCHTLDCELHLK</sequence>
<evidence type="ECO:0000313" key="2">
    <source>
        <dbReference type="Proteomes" id="UP001158087"/>
    </source>
</evidence>
<proteinExistence type="predicted"/>
<gene>
    <name evidence="1" type="ORF">N7376_03915</name>
</gene>
<name>A0AA42KIZ7_9HYPH</name>
<dbReference type="EMBL" id="JAODYY010000001">
    <property type="protein sequence ID" value="MDH0123128.1"/>
    <property type="molecule type" value="Genomic_DNA"/>
</dbReference>
<accession>A0AA42KIZ7</accession>
<dbReference type="Proteomes" id="UP001158087">
    <property type="component" value="Unassembled WGS sequence"/>
</dbReference>
<reference evidence="1" key="1">
    <citation type="submission" date="2022-09" db="EMBL/GenBank/DDBJ databases">
        <title>Intensive care unit water sources are persistently colonized with multi-drug resistant bacteria and are the site of extensive horizontal gene transfer of antibiotic resistance genes.</title>
        <authorList>
            <person name="Diorio-Toth L."/>
        </authorList>
    </citation>
    <scope>NUCLEOTIDE SEQUENCE</scope>
    <source>
        <strain evidence="1">GD04153</strain>
    </source>
</reference>
<organism evidence="1 2">
    <name type="scientific">Brucella intermedia GD04153</name>
    <dbReference type="NCBI Taxonomy" id="2975438"/>
    <lineage>
        <taxon>Bacteria</taxon>
        <taxon>Pseudomonadati</taxon>
        <taxon>Pseudomonadota</taxon>
        <taxon>Alphaproteobacteria</taxon>
        <taxon>Hyphomicrobiales</taxon>
        <taxon>Brucellaceae</taxon>
        <taxon>Brucella/Ochrobactrum group</taxon>
        <taxon>Brucella</taxon>
    </lineage>
</organism>